<proteinExistence type="predicted"/>
<gene>
    <name evidence="2" type="ORF">GCM10011361_00730</name>
</gene>
<evidence type="ECO:0000313" key="3">
    <source>
        <dbReference type="Proteomes" id="UP000625780"/>
    </source>
</evidence>
<dbReference type="Proteomes" id="UP000625780">
    <property type="component" value="Unassembled WGS sequence"/>
</dbReference>
<protein>
    <submittedName>
        <fullName evidence="2">Uncharacterized protein</fullName>
    </submittedName>
</protein>
<comment type="caution">
    <text evidence="2">The sequence shown here is derived from an EMBL/GenBank/DDBJ whole genome shotgun (WGS) entry which is preliminary data.</text>
</comment>
<dbReference type="RefSeq" id="WP_188368724.1">
    <property type="nucleotide sequence ID" value="NZ_BMFH01000001.1"/>
</dbReference>
<accession>A0ABQ1QN19</accession>
<feature type="signal peptide" evidence="1">
    <location>
        <begin position="1"/>
        <end position="21"/>
    </location>
</feature>
<sequence>MRFLFVTLLWLCTLVCFTSCRKDFEYAPSSGQLEFSRDTVFLDTVFSNIGSSTYSLKVYNRSNRDIEIPTIRLAEGNNSLYRLNVDGQAGKSFTDIPLFSGDSLYIFIETTFDVAPTNQNEFLYVDQLLFDRGVNEQRIPLVTLVRDAVFLYPATLADGSKESLLLGLDEEGRELRISGFLLEDDELQFTREKPYVIYGYAAVSDGKVLTVEAGSRVHFHKDSGILVGTGGSIRVEGALSEDRELMENEVIFEGDRLEPEFSEVPGQWGTLWLAPGSIDNEISYLSLKNATVGILVEGNPASPAPTLALSNTQIYNSSVTNLWGRNTSIAGVNVVLGNAGTHSLLLDRGGSYRFLHTTIANYWSNSFRTGAALRITTYDAADPENIGGGDLLQADFLNCIVDGNTSRELSLEQRPGTDFNFFFSHVLLQFNDTSGEFTGNPLYDFSDTTRFADLFQNANADFSAPFRNDFTLGPLSEARGLGDPGTAQLVPLDILGTDRTQSPSLGAYQE</sequence>
<dbReference type="EMBL" id="BMFH01000001">
    <property type="protein sequence ID" value="GGD37547.1"/>
    <property type="molecule type" value="Genomic_DNA"/>
</dbReference>
<feature type="chain" id="PRO_5045044736" evidence="1">
    <location>
        <begin position="22"/>
        <end position="510"/>
    </location>
</feature>
<reference evidence="3" key="1">
    <citation type="journal article" date="2019" name="Int. J. Syst. Evol. Microbiol.">
        <title>The Global Catalogue of Microorganisms (GCM) 10K type strain sequencing project: providing services to taxonomists for standard genome sequencing and annotation.</title>
        <authorList>
            <consortium name="The Broad Institute Genomics Platform"/>
            <consortium name="The Broad Institute Genome Sequencing Center for Infectious Disease"/>
            <person name="Wu L."/>
            <person name="Ma J."/>
        </authorList>
    </citation>
    <scope>NUCLEOTIDE SEQUENCE [LARGE SCALE GENOMIC DNA]</scope>
    <source>
        <strain evidence="3">CGMCC 1.12606</strain>
    </source>
</reference>
<evidence type="ECO:0000313" key="2">
    <source>
        <dbReference type="EMBL" id="GGD37547.1"/>
    </source>
</evidence>
<keyword evidence="1" id="KW-0732">Signal</keyword>
<name>A0ABQ1QN19_9FLAO</name>
<evidence type="ECO:0000256" key="1">
    <source>
        <dbReference type="SAM" id="SignalP"/>
    </source>
</evidence>
<organism evidence="2 3">
    <name type="scientific">Muriicola marianensis</name>
    <dbReference type="NCBI Taxonomy" id="1324801"/>
    <lineage>
        <taxon>Bacteria</taxon>
        <taxon>Pseudomonadati</taxon>
        <taxon>Bacteroidota</taxon>
        <taxon>Flavobacteriia</taxon>
        <taxon>Flavobacteriales</taxon>
        <taxon>Flavobacteriaceae</taxon>
        <taxon>Muriicola</taxon>
    </lineage>
</organism>
<keyword evidence="3" id="KW-1185">Reference proteome</keyword>